<dbReference type="Gene3D" id="3.30.470.30">
    <property type="entry name" value="DNA ligase/mRNA capping enzyme"/>
    <property type="match status" value="1"/>
</dbReference>
<dbReference type="Pfam" id="PF01068">
    <property type="entry name" value="DNA_ligase_A_M"/>
    <property type="match status" value="1"/>
</dbReference>
<dbReference type="SUPFAM" id="SSF56091">
    <property type="entry name" value="DNA ligase/mRNA capping enzyme, catalytic domain"/>
    <property type="match status" value="1"/>
</dbReference>
<keyword evidence="2 4" id="KW-0436">Ligase</keyword>
<dbReference type="Gene3D" id="3.30.1490.70">
    <property type="match status" value="1"/>
</dbReference>
<dbReference type="InterPro" id="IPR050191">
    <property type="entry name" value="ATP-dep_DNA_ligase"/>
</dbReference>
<sequence length="246" mass="28730">MLVKEVISPPEDYANVITELKLDGIRLIYSNLNGEIKLFTKHNQDVTHLFPEILEVQLPKGIVLDGELIAPDRECKPNYDLLMNRLKSKQVLTDVAIQYVAFDILYYKGKRVTQLPLLKRKTLLDQTIPTDDITVVTSQWVEGNSQMYFDIVKEYGLEGIVVKKPMSKYQMGMRSSDWVKIINYKYVKEKKTSSQGSAWLLDQKKRQTFFVINVQAKKNRKILYNQYRQVLKKRKSKCNSHELSDY</sequence>
<evidence type="ECO:0000256" key="2">
    <source>
        <dbReference type="ARBA" id="ARBA00022598"/>
    </source>
</evidence>
<dbReference type="EMBL" id="JBHLTR010000131">
    <property type="protein sequence ID" value="MFC0562456.1"/>
    <property type="molecule type" value="Genomic_DNA"/>
</dbReference>
<gene>
    <name evidence="4" type="ORF">ACFFH4_26875</name>
</gene>
<dbReference type="PANTHER" id="PTHR45674">
    <property type="entry name" value="DNA LIGASE 1/3 FAMILY MEMBER"/>
    <property type="match status" value="1"/>
</dbReference>
<feature type="domain" description="ATP-dependent DNA ligase family profile" evidence="3">
    <location>
        <begin position="90"/>
        <end position="181"/>
    </location>
</feature>
<evidence type="ECO:0000256" key="1">
    <source>
        <dbReference type="ARBA" id="ARBA00007572"/>
    </source>
</evidence>
<dbReference type="Proteomes" id="UP001589833">
    <property type="component" value="Unassembled WGS sequence"/>
</dbReference>
<dbReference type="InterPro" id="IPR012310">
    <property type="entry name" value="DNA_ligase_ATP-dep_cent"/>
</dbReference>
<comment type="caution">
    <text evidence="4">The sequence shown here is derived from an EMBL/GenBank/DDBJ whole genome shotgun (WGS) entry which is preliminary data.</text>
</comment>
<dbReference type="PROSITE" id="PS50160">
    <property type="entry name" value="DNA_LIGASE_A3"/>
    <property type="match status" value="1"/>
</dbReference>
<name>A0ABV6NNW9_9BACI</name>
<accession>A0ABV6NNW9</accession>
<evidence type="ECO:0000259" key="3">
    <source>
        <dbReference type="PROSITE" id="PS50160"/>
    </source>
</evidence>
<dbReference type="PANTHER" id="PTHR45674:SF4">
    <property type="entry name" value="DNA LIGASE 1"/>
    <property type="match status" value="1"/>
</dbReference>
<organism evidence="4 5">
    <name type="scientific">Halalkalibacter alkalisediminis</name>
    <dbReference type="NCBI Taxonomy" id="935616"/>
    <lineage>
        <taxon>Bacteria</taxon>
        <taxon>Bacillati</taxon>
        <taxon>Bacillota</taxon>
        <taxon>Bacilli</taxon>
        <taxon>Bacillales</taxon>
        <taxon>Bacillaceae</taxon>
        <taxon>Halalkalibacter</taxon>
    </lineage>
</organism>
<protein>
    <submittedName>
        <fullName evidence="4">ATP-dependent DNA ligase</fullName>
        <ecNumber evidence="4">6.5.1.1</ecNumber>
    </submittedName>
</protein>
<keyword evidence="5" id="KW-1185">Reference proteome</keyword>
<dbReference type="EC" id="6.5.1.1" evidence="4"/>
<dbReference type="GO" id="GO:0003910">
    <property type="term" value="F:DNA ligase (ATP) activity"/>
    <property type="evidence" value="ECO:0007669"/>
    <property type="project" value="UniProtKB-EC"/>
</dbReference>
<proteinExistence type="inferred from homology"/>
<evidence type="ECO:0000313" key="4">
    <source>
        <dbReference type="EMBL" id="MFC0562456.1"/>
    </source>
</evidence>
<dbReference type="CDD" id="cd07906">
    <property type="entry name" value="Adenylation_DNA_ligase_LigD_LigC"/>
    <property type="match status" value="1"/>
</dbReference>
<evidence type="ECO:0000313" key="5">
    <source>
        <dbReference type="Proteomes" id="UP001589833"/>
    </source>
</evidence>
<reference evidence="4 5" key="1">
    <citation type="submission" date="2024-09" db="EMBL/GenBank/DDBJ databases">
        <authorList>
            <person name="Sun Q."/>
            <person name="Mori K."/>
        </authorList>
    </citation>
    <scope>NUCLEOTIDE SEQUENCE [LARGE SCALE GENOMIC DNA]</scope>
    <source>
        <strain evidence="4 5">NCAIM B.02301</strain>
    </source>
</reference>
<comment type="similarity">
    <text evidence="1">Belongs to the ATP-dependent DNA ligase family.</text>
</comment>